<evidence type="ECO:0000256" key="1">
    <source>
        <dbReference type="SAM" id="Phobius"/>
    </source>
</evidence>
<feature type="transmembrane region" description="Helical" evidence="1">
    <location>
        <begin position="454"/>
        <end position="476"/>
    </location>
</feature>
<feature type="transmembrane region" description="Helical" evidence="1">
    <location>
        <begin position="196"/>
        <end position="218"/>
    </location>
</feature>
<evidence type="ECO:0000313" key="3">
    <source>
        <dbReference type="Proteomes" id="UP000006075"/>
    </source>
</evidence>
<name>K0ZI70_9ACTO</name>
<dbReference type="AlphaFoldDB" id="K0ZI70"/>
<dbReference type="eggNOG" id="COG5617">
    <property type="taxonomic scope" value="Bacteria"/>
</dbReference>
<dbReference type="Proteomes" id="UP000006075">
    <property type="component" value="Unassembled WGS sequence"/>
</dbReference>
<dbReference type="RefSeq" id="WP_004805982.1">
    <property type="nucleotide sequence ID" value="NZ_JH815214.1"/>
</dbReference>
<feature type="transmembrane region" description="Helical" evidence="1">
    <location>
        <begin position="391"/>
        <end position="409"/>
    </location>
</feature>
<organism evidence="2 3">
    <name type="scientific">Winkia neuii BV029A5</name>
    <dbReference type="NCBI Taxonomy" id="888439"/>
    <lineage>
        <taxon>Bacteria</taxon>
        <taxon>Bacillati</taxon>
        <taxon>Actinomycetota</taxon>
        <taxon>Actinomycetes</taxon>
        <taxon>Actinomycetales</taxon>
        <taxon>Actinomycetaceae</taxon>
        <taxon>Winkia</taxon>
    </lineage>
</organism>
<feature type="transmembrane region" description="Helical" evidence="1">
    <location>
        <begin position="12"/>
        <end position="40"/>
    </location>
</feature>
<proteinExistence type="predicted"/>
<dbReference type="HOGENOM" id="CLU_017691_2_0_11"/>
<accession>K0ZI70</accession>
<feature type="transmembrane region" description="Helical" evidence="1">
    <location>
        <begin position="329"/>
        <end position="348"/>
    </location>
</feature>
<feature type="transmembrane region" description="Helical" evidence="1">
    <location>
        <begin position="47"/>
        <end position="65"/>
    </location>
</feature>
<dbReference type="EMBL" id="AGWP01000004">
    <property type="protein sequence ID" value="EJZ87360.1"/>
    <property type="molecule type" value="Genomic_DNA"/>
</dbReference>
<gene>
    <name evidence="2" type="ORF">HMPREF9240_00709</name>
</gene>
<keyword evidence="1" id="KW-1133">Transmembrane helix</keyword>
<reference evidence="2 3" key="1">
    <citation type="submission" date="2012-07" db="EMBL/GenBank/DDBJ databases">
        <title>The Genome Sequence of Actinomyces neuii subsp. anitratus BVS029A5.</title>
        <authorList>
            <consortium name="The Broad Institute Genome Sequencing Platform"/>
            <person name="Earl A."/>
            <person name="Ward D."/>
            <person name="Feldgarden M."/>
            <person name="Gevers D."/>
            <person name="Saerens B."/>
            <person name="Vaneechoutte M."/>
            <person name="Walker B."/>
            <person name="Young S.K."/>
            <person name="Zeng Q."/>
            <person name="Gargeya S."/>
            <person name="Fitzgerald M."/>
            <person name="Haas B."/>
            <person name="Abouelleil A."/>
            <person name="Alvarado L."/>
            <person name="Arachchi H.M."/>
            <person name="Berlin A."/>
            <person name="Chapman S.B."/>
            <person name="Goldberg J."/>
            <person name="Griggs A."/>
            <person name="Gujja S."/>
            <person name="Hansen M."/>
            <person name="Howarth C."/>
            <person name="Imamovic A."/>
            <person name="Larimer J."/>
            <person name="McCowen C."/>
            <person name="Montmayeur A."/>
            <person name="Murphy C."/>
            <person name="Neiman D."/>
            <person name="Pearson M."/>
            <person name="Priest M."/>
            <person name="Roberts A."/>
            <person name="Saif S."/>
            <person name="Shea T."/>
            <person name="Sisk P."/>
            <person name="Sykes S."/>
            <person name="Wortman J."/>
            <person name="Nusbaum C."/>
            <person name="Birren B."/>
        </authorList>
    </citation>
    <scope>NUCLEOTIDE SEQUENCE [LARGE SCALE GENOMIC DNA]</scope>
    <source>
        <strain evidence="2 3">BVS029A5</strain>
    </source>
</reference>
<keyword evidence="3" id="KW-1185">Reference proteome</keyword>
<comment type="caution">
    <text evidence="2">The sequence shown here is derived from an EMBL/GenBank/DDBJ whole genome shotgun (WGS) entry which is preliminary data.</text>
</comment>
<feature type="transmembrane region" description="Helical" evidence="1">
    <location>
        <begin position="230"/>
        <end position="249"/>
    </location>
</feature>
<feature type="transmembrane region" description="Helical" evidence="1">
    <location>
        <begin position="71"/>
        <end position="91"/>
    </location>
</feature>
<sequence length="659" mass="71394">MLFPASTELSHFYSWGGFLVCLGVTTLVVFLPGLVVGIAAGFRRSTLAAFAPAASVGISAVSGIMAREVGWGWNALMLLPLTAVISVILVLYRAVARPYKNISRAGSKSFLAPVICILLFAAFTVRFALAIQSPGTFSQTWDTVFHLNTTELILSTDSASSLHVDLTGDGKEHFYPAAWHGIVALVTQLTGTLTPVATNAAAAVVSFLVWPVGIYALVGRVTSSTGTKTCAMVLALLFPQFPLAFLWWGNLYPNLLGYALLPIGMTLFDRVLERFSKVTPIYLVALLVTAAGMALAQPVSVITFAIMAIAWLIVKFWSQTRRKLRTVPVALGAAVVLYAALNFCIDSVNQLSTMRTGTTTWYRQGHALRGLFQLVVFTGGKPQGNWDVYTLPQMIVPALAILAGVLVAISMKRAWPLLGAHFMAAVLFVCAFCLDGDTRLYWTGLWYCDVPRVFAPLCVGAPIFAALALQAGCHLFRRRATSGVSTAAALVVLLAATLFSPAITSAFTAISHTNSLRGIYSQGGLLDSDELQLFSRLDKHVPPGQKILANPWEGGSLAWPYGKRMPFFPRITGGLTDTYKLLVNDLDKADQIPEVCSLLKRENIHYALQLRDVYLWGGSGWNIEKNFSSLDHLEDIPGAKVVDQQGEAKLVKLPDCTIQ</sequence>
<protein>
    <submittedName>
        <fullName evidence="2">Uncharacterized protein</fullName>
    </submittedName>
</protein>
<dbReference type="Pfam" id="PF20176">
    <property type="entry name" value="DUF6541"/>
    <property type="match status" value="1"/>
</dbReference>
<feature type="transmembrane region" description="Helical" evidence="1">
    <location>
        <begin position="279"/>
        <end position="295"/>
    </location>
</feature>
<dbReference type="PATRIC" id="fig|888439.3.peg.713"/>
<keyword evidence="1" id="KW-0812">Transmembrane</keyword>
<feature type="transmembrane region" description="Helical" evidence="1">
    <location>
        <begin position="488"/>
        <end position="510"/>
    </location>
</feature>
<feature type="transmembrane region" description="Helical" evidence="1">
    <location>
        <begin position="416"/>
        <end position="434"/>
    </location>
</feature>
<feature type="transmembrane region" description="Helical" evidence="1">
    <location>
        <begin position="111"/>
        <end position="131"/>
    </location>
</feature>
<keyword evidence="1" id="KW-0472">Membrane</keyword>
<evidence type="ECO:0000313" key="2">
    <source>
        <dbReference type="EMBL" id="EJZ87360.1"/>
    </source>
</evidence>
<dbReference type="InterPro" id="IPR046671">
    <property type="entry name" value="DUF6541"/>
</dbReference>